<comment type="caution">
    <text evidence="1">The sequence shown here is derived from an EMBL/GenBank/DDBJ whole genome shotgun (WGS) entry which is preliminary data.</text>
</comment>
<protein>
    <submittedName>
        <fullName evidence="1">Uncharacterized protein</fullName>
    </submittedName>
</protein>
<keyword evidence="2" id="KW-1185">Reference proteome</keyword>
<gene>
    <name evidence="1" type="ORF">GCK32_001126</name>
</gene>
<dbReference type="EMBL" id="WIXE01003903">
    <property type="protein sequence ID" value="KAK5983511.1"/>
    <property type="molecule type" value="Genomic_DNA"/>
</dbReference>
<name>A0AAN8FNJ3_TRICO</name>
<evidence type="ECO:0000313" key="1">
    <source>
        <dbReference type="EMBL" id="KAK5983511.1"/>
    </source>
</evidence>
<accession>A0AAN8FNJ3</accession>
<evidence type="ECO:0000313" key="2">
    <source>
        <dbReference type="Proteomes" id="UP001331761"/>
    </source>
</evidence>
<dbReference type="AlphaFoldDB" id="A0AAN8FNJ3"/>
<proteinExistence type="predicted"/>
<dbReference type="Proteomes" id="UP001331761">
    <property type="component" value="Unassembled WGS sequence"/>
</dbReference>
<reference evidence="1 2" key="1">
    <citation type="submission" date="2019-10" db="EMBL/GenBank/DDBJ databases">
        <title>Assembly and Annotation for the nematode Trichostrongylus colubriformis.</title>
        <authorList>
            <person name="Martin J."/>
        </authorList>
    </citation>
    <scope>NUCLEOTIDE SEQUENCE [LARGE SCALE GENOMIC DNA]</scope>
    <source>
        <strain evidence="1">G859</strain>
        <tissue evidence="1">Whole worm</tissue>
    </source>
</reference>
<sequence length="35" mass="4586">MRREFFNWKKRRNASEMILLKLKSRLWNWNVSFNW</sequence>
<organism evidence="1 2">
    <name type="scientific">Trichostrongylus colubriformis</name>
    <name type="common">Black scour worm</name>
    <dbReference type="NCBI Taxonomy" id="6319"/>
    <lineage>
        <taxon>Eukaryota</taxon>
        <taxon>Metazoa</taxon>
        <taxon>Ecdysozoa</taxon>
        <taxon>Nematoda</taxon>
        <taxon>Chromadorea</taxon>
        <taxon>Rhabditida</taxon>
        <taxon>Rhabditina</taxon>
        <taxon>Rhabditomorpha</taxon>
        <taxon>Strongyloidea</taxon>
        <taxon>Trichostrongylidae</taxon>
        <taxon>Trichostrongylus</taxon>
    </lineage>
</organism>